<evidence type="ECO:0000313" key="1">
    <source>
        <dbReference type="EMBL" id="WEY83993.1"/>
    </source>
</evidence>
<organism evidence="1 2">
    <name type="scientific">Bacillus subtilis</name>
    <dbReference type="NCBI Taxonomy" id="1423"/>
    <lineage>
        <taxon>Bacteria</taxon>
        <taxon>Bacillati</taxon>
        <taxon>Bacillota</taxon>
        <taxon>Bacilli</taxon>
        <taxon>Bacillales</taxon>
        <taxon>Bacillaceae</taxon>
        <taxon>Bacillus</taxon>
    </lineage>
</organism>
<sequence>MANQTHTLCQIENNRNKQPDYDTLYKIFQKLGIEEERIEDYLDHFGYWSPEKWEHAEAEAQKERQKQLYNDPSYIERELKYLDNDVVSRNRSRISNNGFDLIKEKSNEYMGEVAEVLENIVYEPSGKGFEIVSGLNKLTGEMINNYSILHQNCSTVIYQD</sequence>
<accession>A0AAX3RKY4</accession>
<evidence type="ECO:0008006" key="3">
    <source>
        <dbReference type="Google" id="ProtNLM"/>
    </source>
</evidence>
<proteinExistence type="predicted"/>
<reference evidence="1" key="1">
    <citation type="submission" date="2025-02" db="EMBL/GenBank/DDBJ databases">
        <title>Complete genome sequences of 52 Bacillus and Priestia strains isolated from West-African fermentations and 26 reference strains from the DSMZ collection.</title>
        <authorList>
            <person name="Wiedenbein E.S."/>
            <person name="Canoy T.S."/>
            <person name="Hui Y."/>
            <person name="Parkouda C."/>
            <person name="Dawende C."/>
            <person name="Ametefe E."/>
            <person name="Jespersen L."/>
            <person name="Nielsen D.S."/>
        </authorList>
    </citation>
    <scope>NUCLEOTIDE SEQUENCE</scope>
    <source>
        <strain evidence="1">PRO56</strain>
    </source>
</reference>
<protein>
    <recommendedName>
        <fullName evidence="3">HTH cro/C1-type domain-containing protein</fullName>
    </recommendedName>
</protein>
<dbReference type="AlphaFoldDB" id="A0AAX3RKY4"/>
<name>A0AAX3RKY4_BACIU</name>
<dbReference type="Proteomes" id="UP001214898">
    <property type="component" value="Chromosome"/>
</dbReference>
<gene>
    <name evidence="1" type="ORF">P5633_16830</name>
</gene>
<dbReference type="EMBL" id="CP120576">
    <property type="protein sequence ID" value="WEY83993.1"/>
    <property type="molecule type" value="Genomic_DNA"/>
</dbReference>
<evidence type="ECO:0000313" key="2">
    <source>
        <dbReference type="Proteomes" id="UP001214898"/>
    </source>
</evidence>